<dbReference type="Pfam" id="PF06013">
    <property type="entry name" value="WXG100"/>
    <property type="match status" value="1"/>
</dbReference>
<dbReference type="InterPro" id="IPR010310">
    <property type="entry name" value="T7SS_ESAT-6-like"/>
</dbReference>
<name>A0ABU0TWK1_MICTR</name>
<dbReference type="NCBIfam" id="TIGR03930">
    <property type="entry name" value="WXG100_ESAT6"/>
    <property type="match status" value="1"/>
</dbReference>
<keyword evidence="3" id="KW-1185">Reference proteome</keyword>
<dbReference type="Proteomes" id="UP001226691">
    <property type="component" value="Unassembled WGS sequence"/>
</dbReference>
<dbReference type="InterPro" id="IPR036689">
    <property type="entry name" value="ESAT-6-like_sf"/>
</dbReference>
<evidence type="ECO:0000313" key="2">
    <source>
        <dbReference type="EMBL" id="MDQ1124041.1"/>
    </source>
</evidence>
<dbReference type="EMBL" id="JAUTBF010000001">
    <property type="protein sequence ID" value="MDQ1124041.1"/>
    <property type="molecule type" value="Genomic_DNA"/>
</dbReference>
<dbReference type="Gene3D" id="1.10.287.1060">
    <property type="entry name" value="ESAT-6-like"/>
    <property type="match status" value="1"/>
</dbReference>
<gene>
    <name evidence="2" type="ORF">QE412_002614</name>
</gene>
<protein>
    <recommendedName>
        <fullName evidence="1">ESAT-6-like protein</fullName>
    </recommendedName>
</protein>
<reference evidence="2 3" key="1">
    <citation type="submission" date="2023-07" db="EMBL/GenBank/DDBJ databases">
        <title>Functional and genomic diversity of the sorghum phyllosphere microbiome.</title>
        <authorList>
            <person name="Shade A."/>
        </authorList>
    </citation>
    <scope>NUCLEOTIDE SEQUENCE [LARGE SCALE GENOMIC DNA]</scope>
    <source>
        <strain evidence="2 3">SORGH_AS_1207</strain>
    </source>
</reference>
<dbReference type="SUPFAM" id="SSF140453">
    <property type="entry name" value="EsxAB dimer-like"/>
    <property type="match status" value="1"/>
</dbReference>
<dbReference type="RefSeq" id="WP_307484439.1">
    <property type="nucleotide sequence ID" value="NZ_JAUTBF010000001.1"/>
</dbReference>
<evidence type="ECO:0000313" key="3">
    <source>
        <dbReference type="Proteomes" id="UP001226691"/>
    </source>
</evidence>
<comment type="caution">
    <text evidence="2">The sequence shown here is derived from an EMBL/GenBank/DDBJ whole genome shotgun (WGS) entry which is preliminary data.</text>
</comment>
<comment type="similarity">
    <text evidence="1">Belongs to the WXG100 family.</text>
</comment>
<organism evidence="2 3">
    <name type="scientific">Microbacterium trichothecenolyticum</name>
    <name type="common">Aureobacterium trichothecenolyticum</name>
    <dbReference type="NCBI Taxonomy" id="69370"/>
    <lineage>
        <taxon>Bacteria</taxon>
        <taxon>Bacillati</taxon>
        <taxon>Actinomycetota</taxon>
        <taxon>Actinomycetes</taxon>
        <taxon>Micrococcales</taxon>
        <taxon>Microbacteriaceae</taxon>
        <taxon>Microbacterium</taxon>
    </lineage>
</organism>
<accession>A0ABU0TWK1</accession>
<evidence type="ECO:0000256" key="1">
    <source>
        <dbReference type="RuleBase" id="RU362001"/>
    </source>
</evidence>
<sequence length="102" mass="10901">MPTSSTPAGSYSMNTESLRALQSSLAESVASIERELGSLGERLDALSGEWSGEAFDAYQRAQFQWGASMRRLNTLLDRAGGLAGASVDHHLAARTEVAALWT</sequence>
<proteinExistence type="inferred from homology"/>